<dbReference type="AlphaFoldDB" id="A0A919YP30"/>
<dbReference type="Proteomes" id="UP000683139">
    <property type="component" value="Unassembled WGS sequence"/>
</dbReference>
<keyword evidence="2" id="KW-1185">Reference proteome</keyword>
<reference evidence="1" key="1">
    <citation type="submission" date="2021-03" db="EMBL/GenBank/DDBJ databases">
        <title>Antimicrobial resistance genes in bacteria isolated from Japanese honey, and their potential for conferring macrolide and lincosamide resistance in the American foulbrood pathogen Paenibacillus larvae.</title>
        <authorList>
            <person name="Okamoto M."/>
            <person name="Kumagai M."/>
            <person name="Kanamori H."/>
            <person name="Takamatsu D."/>
        </authorList>
    </citation>
    <scope>NUCLEOTIDE SEQUENCE</scope>
    <source>
        <strain evidence="1">J40TS1</strain>
    </source>
</reference>
<evidence type="ECO:0000313" key="1">
    <source>
        <dbReference type="EMBL" id="GIP17055.1"/>
    </source>
</evidence>
<dbReference type="RefSeq" id="WP_213515907.1">
    <property type="nucleotide sequence ID" value="NZ_BOSE01000004.1"/>
</dbReference>
<gene>
    <name evidence="1" type="ORF">J40TS1_26970</name>
</gene>
<protein>
    <submittedName>
        <fullName evidence="1">Uncharacterized protein</fullName>
    </submittedName>
</protein>
<accession>A0A919YP30</accession>
<name>A0A919YP30_9BACL</name>
<evidence type="ECO:0000313" key="2">
    <source>
        <dbReference type="Proteomes" id="UP000683139"/>
    </source>
</evidence>
<dbReference type="EMBL" id="BOSE01000004">
    <property type="protein sequence ID" value="GIP17055.1"/>
    <property type="molecule type" value="Genomic_DNA"/>
</dbReference>
<organism evidence="1 2">
    <name type="scientific">Paenibacillus montaniterrae</name>
    <dbReference type="NCBI Taxonomy" id="429341"/>
    <lineage>
        <taxon>Bacteria</taxon>
        <taxon>Bacillati</taxon>
        <taxon>Bacillota</taxon>
        <taxon>Bacilli</taxon>
        <taxon>Bacillales</taxon>
        <taxon>Paenibacillaceae</taxon>
        <taxon>Paenibacillus</taxon>
    </lineage>
</organism>
<comment type="caution">
    <text evidence="1">The sequence shown here is derived from an EMBL/GenBank/DDBJ whole genome shotgun (WGS) entry which is preliminary data.</text>
</comment>
<proteinExistence type="predicted"/>
<sequence>MSICPSNEFQNVQEEAVMLHIQRIEVFVIPALAVDANGYRVCLRISSNRGYGWSEIFVDDSDLTFNVQDWEQQLSPFVGPSSIPDLAEQVATQLQQSIDYDERAIYLFTIALHQLKFLPDDHDTHHFYEEAVLRQRAIAYLAV</sequence>